<keyword evidence="1" id="KW-0472">Membrane</keyword>
<evidence type="ECO:0000313" key="2">
    <source>
        <dbReference type="EMBL" id="AGR47051.1"/>
    </source>
</evidence>
<dbReference type="EMBL" id="KC595513">
    <property type="protein sequence ID" value="AGR47051.1"/>
    <property type="molecule type" value="Genomic_DNA"/>
</dbReference>
<protein>
    <submittedName>
        <fullName evidence="2">Uncharacterized protein</fullName>
    </submittedName>
</protein>
<feature type="transmembrane region" description="Helical" evidence="1">
    <location>
        <begin position="137"/>
        <end position="155"/>
    </location>
</feature>
<evidence type="ECO:0000313" key="3">
    <source>
        <dbReference type="Proteomes" id="UP000015093"/>
    </source>
</evidence>
<proteinExistence type="predicted"/>
<dbReference type="RefSeq" id="YP_009216152.1">
    <property type="nucleotide sequence ID" value="NC_028983.1"/>
</dbReference>
<keyword evidence="1" id="KW-1133">Transmembrane helix</keyword>
<evidence type="ECO:0000256" key="1">
    <source>
        <dbReference type="SAM" id="Phobius"/>
    </source>
</evidence>
<dbReference type="KEGG" id="vg:26642500"/>
<gene>
    <name evidence="2" type="ORF">SHANETTE_157</name>
</gene>
<accession>S5M572</accession>
<feature type="transmembrane region" description="Helical" evidence="1">
    <location>
        <begin position="96"/>
        <end position="117"/>
    </location>
</feature>
<sequence>MSMEEIRMTQLVVKCNHNQVSKPKKSEVIKWDFIEPQYETKSIHKGELEQGRKSLIRWFGEMILPTAIVTRLGMRATHAFAATQNANDLRRGFMDIVDIFTAIAEPILWFYALIGFIMMATGKSKDAGWNRIKNVGYAYIGISMLPTMFQMLRWISNIIRSSISF</sequence>
<organism evidence="2 3">
    <name type="scientific">Bacillus phage Shanette</name>
    <dbReference type="NCBI Taxonomy" id="1296656"/>
    <lineage>
        <taxon>Viruses</taxon>
        <taxon>Duplodnaviria</taxon>
        <taxon>Heunggongvirae</taxon>
        <taxon>Uroviricota</taxon>
        <taxon>Caudoviricetes</taxon>
        <taxon>Herelleviridae</taxon>
        <taxon>Spounavirinae</taxon>
        <taxon>Siminovitchvirus</taxon>
        <taxon>Siminovitchvirus shanette</taxon>
    </lineage>
</organism>
<keyword evidence="1" id="KW-0812">Transmembrane</keyword>
<keyword evidence="3" id="KW-1185">Reference proteome</keyword>
<dbReference type="GeneID" id="26642500"/>
<reference evidence="2 3" key="1">
    <citation type="journal article" date="2014" name="Genome Announc.">
        <title>Genome Sequences of Three Novel Bacillus cereus Bacteriophages.</title>
        <authorList>
            <person name="Grose J.H."/>
            <person name="Jensen J.D."/>
            <person name="Merrill B.D."/>
            <person name="Fisher J.N."/>
            <person name="Burnett S.H."/>
            <person name="Breakwell D.P."/>
        </authorList>
    </citation>
    <scope>NUCLEOTIDE SEQUENCE [LARGE SCALE GENOMIC DNA]</scope>
</reference>
<name>S5M572_9CAUD</name>
<dbReference type="Proteomes" id="UP000015093">
    <property type="component" value="Segment"/>
</dbReference>